<evidence type="ECO:0000256" key="1">
    <source>
        <dbReference type="SAM" id="Phobius"/>
    </source>
</evidence>
<dbReference type="PANTHER" id="PTHR36442:SF1">
    <property type="entry name" value="CYCLIC-DI-AMP PHOSPHODIESTERASE PGPH"/>
    <property type="match status" value="1"/>
</dbReference>
<dbReference type="EMBL" id="FOFB01000032">
    <property type="protein sequence ID" value="SER28200.1"/>
    <property type="molecule type" value="Genomic_DNA"/>
</dbReference>
<dbReference type="Pfam" id="PF07697">
    <property type="entry name" value="7TMR-HDED"/>
    <property type="match status" value="1"/>
</dbReference>
<dbReference type="Pfam" id="PF01966">
    <property type="entry name" value="HD"/>
    <property type="match status" value="1"/>
</dbReference>
<keyword evidence="4" id="KW-1185">Reference proteome</keyword>
<dbReference type="Proteomes" id="UP000199021">
    <property type="component" value="Unassembled WGS sequence"/>
</dbReference>
<keyword evidence="1" id="KW-1133">Transmembrane helix</keyword>
<feature type="transmembrane region" description="Helical" evidence="1">
    <location>
        <begin position="372"/>
        <end position="388"/>
    </location>
</feature>
<gene>
    <name evidence="3" type="ORF">SAMN05444359_13221</name>
</gene>
<dbReference type="InterPro" id="IPR052722">
    <property type="entry name" value="PgpH_phosphodiesterase"/>
</dbReference>
<accession>A0A1H9MWV1</accession>
<evidence type="ECO:0000313" key="4">
    <source>
        <dbReference type="Proteomes" id="UP000199021"/>
    </source>
</evidence>
<dbReference type="InterPro" id="IPR006675">
    <property type="entry name" value="HDIG_dom"/>
</dbReference>
<feature type="transmembrane region" description="Helical" evidence="1">
    <location>
        <begin position="324"/>
        <end position="344"/>
    </location>
</feature>
<dbReference type="OrthoDB" id="9806952at2"/>
<organism evidence="3 4">
    <name type="scientific">Neolewinella agarilytica</name>
    <dbReference type="NCBI Taxonomy" id="478744"/>
    <lineage>
        <taxon>Bacteria</taxon>
        <taxon>Pseudomonadati</taxon>
        <taxon>Bacteroidota</taxon>
        <taxon>Saprospiria</taxon>
        <taxon>Saprospirales</taxon>
        <taxon>Lewinellaceae</taxon>
        <taxon>Neolewinella</taxon>
    </lineage>
</organism>
<feature type="transmembrane region" description="Helical" evidence="1">
    <location>
        <begin position="291"/>
        <end position="312"/>
    </location>
</feature>
<dbReference type="AlphaFoldDB" id="A0A1H9MWV1"/>
<dbReference type="CDD" id="cd00077">
    <property type="entry name" value="HDc"/>
    <property type="match status" value="1"/>
</dbReference>
<dbReference type="NCBIfam" id="TIGR00277">
    <property type="entry name" value="HDIG"/>
    <property type="match status" value="1"/>
</dbReference>
<reference evidence="4" key="1">
    <citation type="submission" date="2016-10" db="EMBL/GenBank/DDBJ databases">
        <authorList>
            <person name="Varghese N."/>
            <person name="Submissions S."/>
        </authorList>
    </citation>
    <scope>NUCLEOTIDE SEQUENCE [LARGE SCALE GENOMIC DNA]</scope>
    <source>
        <strain evidence="4">DSM 24740</strain>
    </source>
</reference>
<dbReference type="SUPFAM" id="SSF109604">
    <property type="entry name" value="HD-domain/PDEase-like"/>
    <property type="match status" value="1"/>
</dbReference>
<keyword evidence="1" id="KW-0472">Membrane</keyword>
<feature type="transmembrane region" description="Helical" evidence="1">
    <location>
        <begin position="350"/>
        <end position="367"/>
    </location>
</feature>
<evidence type="ECO:0000313" key="3">
    <source>
        <dbReference type="EMBL" id="SER28200.1"/>
    </source>
</evidence>
<feature type="transmembrane region" description="Helical" evidence="1">
    <location>
        <begin position="34"/>
        <end position="51"/>
    </location>
</feature>
<dbReference type="InterPro" id="IPR003607">
    <property type="entry name" value="HD/PDEase_dom"/>
</dbReference>
<dbReference type="SMART" id="SM00471">
    <property type="entry name" value="HDc"/>
    <property type="match status" value="1"/>
</dbReference>
<dbReference type="FunCoup" id="A0A1H9MWV1">
    <property type="interactions" value="15"/>
</dbReference>
<protein>
    <recommendedName>
        <fullName evidence="2">HD domain-containing protein</fullName>
    </recommendedName>
</protein>
<sequence>MQPATCNLQPVQPVTCPTIKVTDTTQKFTTSGRLLRVLLGLIAVVIISLLYPNNLKFPFAFDEGQTWRYADLRAPYDVPVLKPESDLQADLEAVKRNATPVYRYDQNVAREARAAFLEEFQMELDSARARRENPDLLRQPERHRRYGLRVLDKLYDQGIIRARQEDEMEGMSTVITTINGGEVRQRTIGQLFSPGDAMEWLEDSLFYTDLKSPEFLLELLDDKFKHNLFYSDSLTQRLEAQALENVSPYNGLIRERELIIRQGDPVTKDAYQKLVSYRRIYNQNLSVKTTFWSVFGGYATEIGLVILLLFFYLRSFYPWVYGRLKNLVLVLIWPVLYAIIVRTVEVSPDLSTWVVPFCIVPIVMRIFFTERLAFFVHVCVVLIASFLTDLNYQFTFLTIMAGVVVIIMDIDTRDWGRYFRSLLLLFAFYAVGYIGLELMRGGTWRTVDYGTLGWLSGNVFLVLLAYPLIPLVERLFGLISPITLMELSDMNRPLLEKLARQAAGTWQHSLNVANMAEQAARAIGADSLLVKTAALYHDIGKAENPAFFIENQRGPNPHERLSPKESAAVIISHVTDGVREARQAGLPEVIIDFIRTHHGNTRVEYFYRNYVKDHPEREGEEGAFRYPGPRPTTKEQTILMIADSVEAACKSLKTPTEEELNALIDNIISGKLTSGQLEQSQLTFQELETSRDIFKTILKSVYHVRIAYPEEE</sequence>
<dbReference type="Gene3D" id="1.10.3210.10">
    <property type="entry name" value="Hypothetical protein af1432"/>
    <property type="match status" value="1"/>
</dbReference>
<dbReference type="InterPro" id="IPR011624">
    <property type="entry name" value="Metal-dep_PHydrolase_7TM_extra"/>
</dbReference>
<dbReference type="InterPro" id="IPR006674">
    <property type="entry name" value="HD_domain"/>
</dbReference>
<evidence type="ECO:0000259" key="2">
    <source>
        <dbReference type="PROSITE" id="PS51831"/>
    </source>
</evidence>
<dbReference type="PROSITE" id="PS51831">
    <property type="entry name" value="HD"/>
    <property type="match status" value="1"/>
</dbReference>
<feature type="domain" description="HD" evidence="2">
    <location>
        <begin position="505"/>
        <end position="648"/>
    </location>
</feature>
<dbReference type="RefSeq" id="WP_090172590.1">
    <property type="nucleotide sequence ID" value="NZ_FOFB01000032.1"/>
</dbReference>
<name>A0A1H9MWV1_9BACT</name>
<dbReference type="Pfam" id="PF07698">
    <property type="entry name" value="7TM-7TMR_HD"/>
    <property type="match status" value="1"/>
</dbReference>
<dbReference type="InterPro" id="IPR011621">
    <property type="entry name" value="Metal-dep_PHydrolase_7TM_intra"/>
</dbReference>
<feature type="transmembrane region" description="Helical" evidence="1">
    <location>
        <begin position="451"/>
        <end position="469"/>
    </location>
</feature>
<proteinExistence type="predicted"/>
<feature type="transmembrane region" description="Helical" evidence="1">
    <location>
        <begin position="422"/>
        <end position="439"/>
    </location>
</feature>
<dbReference type="InParanoid" id="A0A1H9MWV1"/>
<dbReference type="STRING" id="478744.SAMN05444359_13221"/>
<dbReference type="PANTHER" id="PTHR36442">
    <property type="entry name" value="CYCLIC-DI-AMP PHOSPHODIESTERASE PGPH"/>
    <property type="match status" value="1"/>
</dbReference>
<keyword evidence="1" id="KW-0812">Transmembrane</keyword>